<dbReference type="GO" id="GO:0051301">
    <property type="term" value="P:cell division"/>
    <property type="evidence" value="ECO:0007669"/>
    <property type="project" value="UniProtKB-KW"/>
</dbReference>
<feature type="domain" description="Core-binding (CB)" evidence="12">
    <location>
        <begin position="17"/>
        <end position="103"/>
    </location>
</feature>
<feature type="compositionally biased region" description="Low complexity" evidence="10">
    <location>
        <begin position="163"/>
        <end position="186"/>
    </location>
</feature>
<feature type="compositionally biased region" description="Gly residues" evidence="10">
    <location>
        <begin position="251"/>
        <end position="260"/>
    </location>
</feature>
<evidence type="ECO:0000256" key="7">
    <source>
        <dbReference type="ARBA" id="ARBA00023172"/>
    </source>
</evidence>
<organism evidence="13 14">
    <name type="scientific">Cryptosporangium aurantiacum</name>
    <dbReference type="NCBI Taxonomy" id="134849"/>
    <lineage>
        <taxon>Bacteria</taxon>
        <taxon>Bacillati</taxon>
        <taxon>Actinomycetota</taxon>
        <taxon>Actinomycetes</taxon>
        <taxon>Cryptosporangiales</taxon>
        <taxon>Cryptosporangiaceae</taxon>
        <taxon>Cryptosporangium</taxon>
    </lineage>
</organism>
<feature type="compositionally biased region" description="Low complexity" evidence="10">
    <location>
        <begin position="141"/>
        <end position="153"/>
    </location>
</feature>
<feature type="compositionally biased region" description="Low complexity" evidence="10">
    <location>
        <begin position="261"/>
        <end position="271"/>
    </location>
</feature>
<dbReference type="EMBL" id="FRCS01000001">
    <property type="protein sequence ID" value="SHM33131.1"/>
    <property type="molecule type" value="Genomic_DNA"/>
</dbReference>
<feature type="domain" description="Tyr recombinase" evidence="11">
    <location>
        <begin position="279"/>
        <end position="463"/>
    </location>
</feature>
<keyword evidence="7" id="KW-0233">DNA recombination</keyword>
<keyword evidence="14" id="KW-1185">Reference proteome</keyword>
<keyword evidence="4" id="KW-0159">Chromosome partition</keyword>
<accession>A0A1M7HX42</accession>
<feature type="compositionally biased region" description="Low complexity" evidence="10">
    <location>
        <begin position="225"/>
        <end position="240"/>
    </location>
</feature>
<evidence type="ECO:0000313" key="13">
    <source>
        <dbReference type="EMBL" id="SHM33131.1"/>
    </source>
</evidence>
<evidence type="ECO:0000256" key="9">
    <source>
        <dbReference type="PROSITE-ProRule" id="PRU01248"/>
    </source>
</evidence>
<sequence length="469" mass="47497">MAGPRPRVAQLRAALPPPLAEAVDAFEAYLEHERSHPPTTLRAYVADAVLLLDHATRAGHDRLDAVDLSLLRSWLARQRSMGAAPRTLARRAAAARAFTAWAQRTGRRPDDPGRELASPKLPAHLPRVLDVSQAAALLDGPRTAAARRPADPAATPPPPAETAPPDGTPARTVSGPAPGRAALSGAASGGAPTGTAPDGTRSRSAAGQVASGGAPGQVASGGAPGRAASGGAPGRAASGGAPPGTAPDGTVSGGTAGRAGSGSVLDRAAFGGAPGGAGSGGAPLDGASADERAGAGDTGAEAALLRDAAVLELLYATGVRVSELCGLDIDDVDRERRLLRVLGKGGRERSVPYGVPAEHAVAAWLERGRPIFATPRSGPALLLGVRGGRLDPRTARQIVHDRLRDVPGAPDLGPHGLRHTAATHLLAGGADLRTVQELLGHATLATTQIYTHVTVDRLRTAYRQAHPRA</sequence>
<dbReference type="GO" id="GO:0003677">
    <property type="term" value="F:DNA binding"/>
    <property type="evidence" value="ECO:0007669"/>
    <property type="project" value="UniProtKB-UniRule"/>
</dbReference>
<dbReference type="GO" id="GO:0007059">
    <property type="term" value="P:chromosome segregation"/>
    <property type="evidence" value="ECO:0007669"/>
    <property type="project" value="UniProtKB-KW"/>
</dbReference>
<proteinExistence type="predicted"/>
<evidence type="ECO:0000256" key="4">
    <source>
        <dbReference type="ARBA" id="ARBA00022829"/>
    </source>
</evidence>
<evidence type="ECO:0000313" key="14">
    <source>
        <dbReference type="Proteomes" id="UP000184440"/>
    </source>
</evidence>
<dbReference type="InterPro" id="IPR013762">
    <property type="entry name" value="Integrase-like_cat_sf"/>
</dbReference>
<evidence type="ECO:0000256" key="6">
    <source>
        <dbReference type="ARBA" id="ARBA00023125"/>
    </source>
</evidence>
<dbReference type="STRING" id="134849.SAMN05443668_101322"/>
<dbReference type="Pfam" id="PF02899">
    <property type="entry name" value="Phage_int_SAM_1"/>
    <property type="match status" value="1"/>
</dbReference>
<dbReference type="InterPro" id="IPR050090">
    <property type="entry name" value="Tyrosine_recombinase_XerCD"/>
</dbReference>
<dbReference type="Gene3D" id="1.10.443.10">
    <property type="entry name" value="Intergrase catalytic core"/>
    <property type="match status" value="1"/>
</dbReference>
<dbReference type="Proteomes" id="UP000184440">
    <property type="component" value="Unassembled WGS sequence"/>
</dbReference>
<evidence type="ECO:0000256" key="3">
    <source>
        <dbReference type="ARBA" id="ARBA00022618"/>
    </source>
</evidence>
<evidence type="ECO:0000259" key="12">
    <source>
        <dbReference type="PROSITE" id="PS51900"/>
    </source>
</evidence>
<evidence type="ECO:0000256" key="10">
    <source>
        <dbReference type="SAM" id="MobiDB-lite"/>
    </source>
</evidence>
<dbReference type="CDD" id="cd00798">
    <property type="entry name" value="INT_XerDC_C"/>
    <property type="match status" value="1"/>
</dbReference>
<dbReference type="PROSITE" id="PS51900">
    <property type="entry name" value="CB"/>
    <property type="match status" value="1"/>
</dbReference>
<dbReference type="Pfam" id="PF00589">
    <property type="entry name" value="Phage_integrase"/>
    <property type="match status" value="1"/>
</dbReference>
<evidence type="ECO:0000256" key="5">
    <source>
        <dbReference type="ARBA" id="ARBA00022908"/>
    </source>
</evidence>
<dbReference type="InterPro" id="IPR002104">
    <property type="entry name" value="Integrase_catalytic"/>
</dbReference>
<feature type="region of interest" description="Disordered" evidence="10">
    <location>
        <begin position="103"/>
        <end position="124"/>
    </location>
</feature>
<dbReference type="PROSITE" id="PS51898">
    <property type="entry name" value="TYR_RECOMBINASE"/>
    <property type="match status" value="1"/>
</dbReference>
<dbReference type="AlphaFoldDB" id="A0A1M7HX42"/>
<feature type="region of interest" description="Disordered" evidence="10">
    <location>
        <begin position="141"/>
        <end position="294"/>
    </location>
</feature>
<protein>
    <submittedName>
        <fullName evidence="13">Phage integrase, N-terminal SAM-like domain</fullName>
    </submittedName>
</protein>
<dbReference type="PANTHER" id="PTHR30349:SF77">
    <property type="entry name" value="TYROSINE RECOMBINASE XERC"/>
    <property type="match status" value="1"/>
</dbReference>
<dbReference type="Gene3D" id="1.10.150.130">
    <property type="match status" value="1"/>
</dbReference>
<feature type="compositionally biased region" description="Gly residues" evidence="10">
    <location>
        <begin position="272"/>
        <end position="283"/>
    </location>
</feature>
<dbReference type="InterPro" id="IPR011010">
    <property type="entry name" value="DNA_brk_join_enz"/>
</dbReference>
<keyword evidence="3" id="KW-0132">Cell division</keyword>
<reference evidence="13 14" key="1">
    <citation type="submission" date="2016-11" db="EMBL/GenBank/DDBJ databases">
        <authorList>
            <person name="Jaros S."/>
            <person name="Januszkiewicz K."/>
            <person name="Wedrychowicz H."/>
        </authorList>
    </citation>
    <scope>NUCLEOTIDE SEQUENCE [LARGE SCALE GENOMIC DNA]</scope>
    <source>
        <strain evidence="13 14">DSM 46144</strain>
    </source>
</reference>
<evidence type="ECO:0000259" key="11">
    <source>
        <dbReference type="PROSITE" id="PS51898"/>
    </source>
</evidence>
<keyword evidence="8" id="KW-0131">Cell cycle</keyword>
<keyword evidence="2" id="KW-0963">Cytoplasm</keyword>
<dbReference type="GO" id="GO:0015074">
    <property type="term" value="P:DNA integration"/>
    <property type="evidence" value="ECO:0007669"/>
    <property type="project" value="UniProtKB-KW"/>
</dbReference>
<name>A0A1M7HX42_9ACTN</name>
<dbReference type="SUPFAM" id="SSF56349">
    <property type="entry name" value="DNA breaking-rejoining enzymes"/>
    <property type="match status" value="2"/>
</dbReference>
<dbReference type="PANTHER" id="PTHR30349">
    <property type="entry name" value="PHAGE INTEGRASE-RELATED"/>
    <property type="match status" value="1"/>
</dbReference>
<comment type="subcellular location">
    <subcellularLocation>
        <location evidence="1">Cytoplasm</location>
    </subcellularLocation>
</comment>
<dbReference type="GO" id="GO:0006310">
    <property type="term" value="P:DNA recombination"/>
    <property type="evidence" value="ECO:0007669"/>
    <property type="project" value="UniProtKB-KW"/>
</dbReference>
<evidence type="ECO:0000256" key="2">
    <source>
        <dbReference type="ARBA" id="ARBA00022490"/>
    </source>
</evidence>
<gene>
    <name evidence="13" type="ORF">SAMN05443668_101322</name>
</gene>
<evidence type="ECO:0000256" key="8">
    <source>
        <dbReference type="ARBA" id="ARBA00023306"/>
    </source>
</evidence>
<dbReference type="GO" id="GO:0005737">
    <property type="term" value="C:cytoplasm"/>
    <property type="evidence" value="ECO:0007669"/>
    <property type="project" value="UniProtKB-SubCell"/>
</dbReference>
<keyword evidence="5" id="KW-0229">DNA integration</keyword>
<dbReference type="InterPro" id="IPR010998">
    <property type="entry name" value="Integrase_recombinase_N"/>
</dbReference>
<keyword evidence="6 9" id="KW-0238">DNA-binding</keyword>
<evidence type="ECO:0000256" key="1">
    <source>
        <dbReference type="ARBA" id="ARBA00004496"/>
    </source>
</evidence>
<dbReference type="InterPro" id="IPR044068">
    <property type="entry name" value="CB"/>
</dbReference>
<dbReference type="InterPro" id="IPR004107">
    <property type="entry name" value="Integrase_SAM-like_N"/>
</dbReference>